<dbReference type="GO" id="GO:0016740">
    <property type="term" value="F:transferase activity"/>
    <property type="evidence" value="ECO:0007669"/>
    <property type="project" value="UniProtKB-KW"/>
</dbReference>
<evidence type="ECO:0000259" key="13">
    <source>
        <dbReference type="PROSITE" id="PS50982"/>
    </source>
</evidence>
<dbReference type="PROSITE" id="PS01359">
    <property type="entry name" value="ZF_PHD_1"/>
    <property type="match status" value="1"/>
</dbReference>
<dbReference type="Proteomes" id="UP000824469">
    <property type="component" value="Unassembled WGS sequence"/>
</dbReference>
<accession>A0AA38C2Z2</accession>
<dbReference type="InterPro" id="IPR011011">
    <property type="entry name" value="Znf_FYVE_PHD"/>
</dbReference>
<dbReference type="SMART" id="SM00249">
    <property type="entry name" value="PHD"/>
    <property type="match status" value="1"/>
</dbReference>
<evidence type="ECO:0000256" key="5">
    <source>
        <dbReference type="ARBA" id="ARBA00022833"/>
    </source>
</evidence>
<dbReference type="InterPro" id="IPR019787">
    <property type="entry name" value="Znf_PHD-finger"/>
</dbReference>
<reference evidence="14 15" key="1">
    <citation type="journal article" date="2021" name="Nat. Plants">
        <title>The Taxus genome provides insights into paclitaxel biosynthesis.</title>
        <authorList>
            <person name="Xiong X."/>
            <person name="Gou J."/>
            <person name="Liao Q."/>
            <person name="Li Y."/>
            <person name="Zhou Q."/>
            <person name="Bi G."/>
            <person name="Li C."/>
            <person name="Du R."/>
            <person name="Wang X."/>
            <person name="Sun T."/>
            <person name="Guo L."/>
            <person name="Liang H."/>
            <person name="Lu P."/>
            <person name="Wu Y."/>
            <person name="Zhang Z."/>
            <person name="Ro D.K."/>
            <person name="Shang Y."/>
            <person name="Huang S."/>
            <person name="Yan J."/>
        </authorList>
    </citation>
    <scope>NUCLEOTIDE SEQUENCE [LARGE SCALE GENOMIC DNA]</scope>
    <source>
        <strain evidence="14">Ta-2019</strain>
    </source>
</reference>
<feature type="region of interest" description="Disordered" evidence="11">
    <location>
        <begin position="355"/>
        <end position="376"/>
    </location>
</feature>
<evidence type="ECO:0000313" key="15">
    <source>
        <dbReference type="Proteomes" id="UP000824469"/>
    </source>
</evidence>
<dbReference type="Pfam" id="PF01429">
    <property type="entry name" value="MBD"/>
    <property type="match status" value="1"/>
</dbReference>
<keyword evidence="2" id="KW-0808">Transferase</keyword>
<keyword evidence="5" id="KW-0862">Zinc</keyword>
<evidence type="ECO:0000256" key="6">
    <source>
        <dbReference type="ARBA" id="ARBA00023015"/>
    </source>
</evidence>
<dbReference type="InterPro" id="IPR001739">
    <property type="entry name" value="Methyl_CpG_DNA-bd"/>
</dbReference>
<dbReference type="PROSITE" id="PS51543">
    <property type="entry name" value="FYRC"/>
    <property type="match status" value="1"/>
</dbReference>
<feature type="compositionally biased region" description="Polar residues" evidence="11">
    <location>
        <begin position="356"/>
        <end position="375"/>
    </location>
</feature>
<dbReference type="SUPFAM" id="SSF54171">
    <property type="entry name" value="DNA-binding domain"/>
    <property type="match status" value="1"/>
</dbReference>
<evidence type="ECO:0008006" key="16">
    <source>
        <dbReference type="Google" id="ProtNLM"/>
    </source>
</evidence>
<feature type="domain" description="MBD" evidence="13">
    <location>
        <begin position="288"/>
        <end position="359"/>
    </location>
</feature>
<keyword evidence="8" id="KW-0804">Transcription</keyword>
<evidence type="ECO:0000256" key="11">
    <source>
        <dbReference type="SAM" id="MobiDB-lite"/>
    </source>
</evidence>
<evidence type="ECO:0000259" key="12">
    <source>
        <dbReference type="PROSITE" id="PS50016"/>
    </source>
</evidence>
<evidence type="ECO:0000256" key="9">
    <source>
        <dbReference type="ARBA" id="ARBA00023242"/>
    </source>
</evidence>
<dbReference type="Pfam" id="PF00628">
    <property type="entry name" value="PHD"/>
    <property type="match status" value="1"/>
</dbReference>
<feature type="compositionally biased region" description="Polar residues" evidence="11">
    <location>
        <begin position="250"/>
        <end position="260"/>
    </location>
</feature>
<evidence type="ECO:0000313" key="14">
    <source>
        <dbReference type="EMBL" id="KAH9291943.1"/>
    </source>
</evidence>
<evidence type="ECO:0000256" key="7">
    <source>
        <dbReference type="ARBA" id="ARBA00023125"/>
    </source>
</evidence>
<proteinExistence type="predicted"/>
<dbReference type="InterPro" id="IPR003888">
    <property type="entry name" value="FYrich_N"/>
</dbReference>
<feature type="compositionally biased region" description="Basic and acidic residues" evidence="11">
    <location>
        <begin position="236"/>
        <end position="249"/>
    </location>
</feature>
<dbReference type="OMA" id="CEKMYTE"/>
<name>A0AA38C2Z2_TAXCH</name>
<dbReference type="Pfam" id="PF05965">
    <property type="entry name" value="FYRC"/>
    <property type="match status" value="1"/>
</dbReference>
<dbReference type="InterPro" id="IPR016177">
    <property type="entry name" value="DNA-bd_dom_sf"/>
</dbReference>
<dbReference type="CDD" id="cd15517">
    <property type="entry name" value="PHD_TCF19_like"/>
    <property type="match status" value="1"/>
</dbReference>
<evidence type="ECO:0000256" key="2">
    <source>
        <dbReference type="ARBA" id="ARBA00022679"/>
    </source>
</evidence>
<dbReference type="PANTHER" id="PTHR47162">
    <property type="entry name" value="OS02G0192300 PROTEIN"/>
    <property type="match status" value="1"/>
</dbReference>
<dbReference type="Gene3D" id="3.30.40.10">
    <property type="entry name" value="Zinc/RING finger domain, C3HC4 (zinc finger)"/>
    <property type="match status" value="1"/>
</dbReference>
<dbReference type="Gene3D" id="3.30.160.360">
    <property type="match status" value="1"/>
</dbReference>
<dbReference type="PROSITE" id="PS50016">
    <property type="entry name" value="ZF_PHD_2"/>
    <property type="match status" value="1"/>
</dbReference>
<dbReference type="Gene3D" id="3.30.890.10">
    <property type="entry name" value="Methyl-cpg-binding Protein 2, Chain A"/>
    <property type="match status" value="1"/>
</dbReference>
<dbReference type="GO" id="GO:0008270">
    <property type="term" value="F:zinc ion binding"/>
    <property type="evidence" value="ECO:0007669"/>
    <property type="project" value="UniProtKB-KW"/>
</dbReference>
<dbReference type="PANTHER" id="PTHR47162:SF10">
    <property type="entry name" value="METHYL-CPG-BINDING DOMAIN-CONTAINING PROTEIN 9 ISOFORM X1"/>
    <property type="match status" value="1"/>
</dbReference>
<sequence>MEIRNPKLTIDLNTEPKEGSGGMHYVAMDPTNLVKRYHGVLPAVSGNAAEEPGVGGQVPCCGLCGKVVQGNNGIVCDGCERGYHVGCVKLKPKQASALEDWMCYNCVAGRSGSQRWPLGAFPKEFRTRLGVKGSGVGAAVGVDDGACVGGGVGGAALENVASDAAVALATALADAVASAKKDVVDAASCEQRVGITVEPLEKDIETTRATVSPRLNNVANGITSERPSEMIVGRSKIDADKQTNTRLRDTGNSNNASSSLSDEEHFDCGDSEARKMKGLGDEYMQKLKDFILLKKGVLSDGWGVEIKKRSNNHDYDVTYYSPDGHKCRSRLDVARYLGLMGCNTVNASEDRVEGSASLQKGLSSSHQRALPSSTLPRKRKELARRKCIDTPLAKVQSCIVNDEINNSSEKEDHSSDMDMDPNLRKVKRKKKDRILTASESDIHQKESKVDLPVQYEDFSIECLGTIDPRPAYHNNLHIWPVAYRSTWHDTFTGSLFTSEVHDGGIAGPIFRVTRHPCTALLNTSTSTVLLLSSCKSSEIDGTGEKCDIHSETTNEGIGEIEALLVDPEDSLSAHLSAFQEEFAADNGNNFGDDLFRSSNNMVITENVQSQGQREQVNSDLKSVANDIGEFWVESRSTSEAWCLISRRFVDACLVVYKGAKRLQLICDHCVPNGAEAKKKLGFLSKLCSSAGPGNLLNAIHNESGLVNSCRALMEWLEQDRFGLDIPFVQEFIEGLPGADKCSNYLFLLKRKDYATSLTVGSGALILQKKRPYEADESNEETIHDLLRQTKKARKEILMGCRNTEERAAPPLGRPFVTTLSADLVGDVIQVWELLWRFYEFLGLKEPPSLEELEEELSDPWPEDLKIIEKSDKQSIETRDLSSASKVDDKGIFSVTIHNEADIPIHSENGYEDISFETGPSKDTGHARFAANFYGWCNGVALARAHIPLIKILLTELQRKVSAVLEPNTDIGEVKKRGRKKETESIASLKKSKHAIPPVNEVTWPELARRYILAVSALEMCGDIGEMSTRDAAKVLRCIQGDGGVLCGALHGVVGMEVDAQLLAEADKIASSIPMAEKDGKLNAGSANDVDKTITEEKPDWVEVLEPARKLPTNVGTRIRKCVYDALERDPPEWAREILEWSISKPVYKGNASGPTK</sequence>
<dbReference type="PROSITE" id="PS50982">
    <property type="entry name" value="MBD"/>
    <property type="match status" value="1"/>
</dbReference>
<keyword evidence="7" id="KW-0238">DNA-binding</keyword>
<feature type="region of interest" description="Disordered" evidence="11">
    <location>
        <begin position="236"/>
        <end position="268"/>
    </location>
</feature>
<comment type="caution">
    <text evidence="14">The sequence shown here is derived from an EMBL/GenBank/DDBJ whole genome shotgun (WGS) entry which is preliminary data.</text>
</comment>
<comment type="subcellular location">
    <subcellularLocation>
        <location evidence="1">Nucleus</location>
    </subcellularLocation>
</comment>
<dbReference type="InterPro" id="IPR019786">
    <property type="entry name" value="Zinc_finger_PHD-type_CS"/>
</dbReference>
<dbReference type="SUPFAM" id="SSF57903">
    <property type="entry name" value="FYVE/PHD zinc finger"/>
    <property type="match status" value="1"/>
</dbReference>
<evidence type="ECO:0000256" key="3">
    <source>
        <dbReference type="ARBA" id="ARBA00022723"/>
    </source>
</evidence>
<feature type="domain" description="PHD-type" evidence="12">
    <location>
        <begin position="58"/>
        <end position="109"/>
    </location>
</feature>
<gene>
    <name evidence="14" type="ORF">KI387_042865</name>
</gene>
<evidence type="ECO:0000256" key="1">
    <source>
        <dbReference type="ARBA" id="ARBA00004123"/>
    </source>
</evidence>
<keyword evidence="9" id="KW-0539">Nucleus</keyword>
<dbReference type="GO" id="GO:0140993">
    <property type="term" value="F:histone modifying activity"/>
    <property type="evidence" value="ECO:0007669"/>
    <property type="project" value="UniProtKB-ARBA"/>
</dbReference>
<dbReference type="InterPro" id="IPR001965">
    <property type="entry name" value="Znf_PHD"/>
</dbReference>
<dbReference type="EMBL" id="JAHRHJ020003323">
    <property type="protein sequence ID" value="KAH9291943.1"/>
    <property type="molecule type" value="Genomic_DNA"/>
</dbReference>
<dbReference type="InterPro" id="IPR003889">
    <property type="entry name" value="FYrich_C"/>
</dbReference>
<evidence type="ECO:0000256" key="10">
    <source>
        <dbReference type="PROSITE-ProRule" id="PRU00146"/>
    </source>
</evidence>
<evidence type="ECO:0000256" key="4">
    <source>
        <dbReference type="ARBA" id="ARBA00022771"/>
    </source>
</evidence>
<evidence type="ECO:0000256" key="8">
    <source>
        <dbReference type="ARBA" id="ARBA00023163"/>
    </source>
</evidence>
<organism evidence="14 15">
    <name type="scientific">Taxus chinensis</name>
    <name type="common">Chinese yew</name>
    <name type="synonym">Taxus wallichiana var. chinensis</name>
    <dbReference type="NCBI Taxonomy" id="29808"/>
    <lineage>
        <taxon>Eukaryota</taxon>
        <taxon>Viridiplantae</taxon>
        <taxon>Streptophyta</taxon>
        <taxon>Embryophyta</taxon>
        <taxon>Tracheophyta</taxon>
        <taxon>Spermatophyta</taxon>
        <taxon>Pinopsida</taxon>
        <taxon>Pinidae</taxon>
        <taxon>Conifers II</taxon>
        <taxon>Cupressales</taxon>
        <taxon>Taxaceae</taxon>
        <taxon>Taxus</taxon>
    </lineage>
</organism>
<dbReference type="GO" id="GO:0003677">
    <property type="term" value="F:DNA binding"/>
    <property type="evidence" value="ECO:0007669"/>
    <property type="project" value="UniProtKB-KW"/>
</dbReference>
<feature type="non-terminal residue" evidence="14">
    <location>
        <position position="1"/>
    </location>
</feature>
<keyword evidence="15" id="KW-1185">Reference proteome</keyword>
<keyword evidence="6" id="KW-0805">Transcription regulation</keyword>
<dbReference type="GO" id="GO:0005634">
    <property type="term" value="C:nucleus"/>
    <property type="evidence" value="ECO:0007669"/>
    <property type="project" value="UniProtKB-SubCell"/>
</dbReference>
<keyword evidence="3" id="KW-0479">Metal-binding</keyword>
<dbReference type="PROSITE" id="PS51542">
    <property type="entry name" value="FYRN"/>
    <property type="match status" value="1"/>
</dbReference>
<keyword evidence="4 10" id="KW-0863">Zinc-finger</keyword>
<dbReference type="InterPro" id="IPR013083">
    <property type="entry name" value="Znf_RING/FYVE/PHD"/>
</dbReference>
<dbReference type="AlphaFoldDB" id="A0AA38C2Z2"/>
<protein>
    <recommendedName>
        <fullName evidence="16">Methyl-CpG-binding domain-containing protein 9</fullName>
    </recommendedName>
</protein>